<dbReference type="Gene3D" id="3.10.450.530">
    <property type="entry name" value="Ribonuclease toxin, BrnT, of type II toxin-antitoxin system"/>
    <property type="match status" value="1"/>
</dbReference>
<dbReference type="GeneID" id="67369649"/>
<sequence>MYIDLQYAVPLLFEYDPNKSQINLAKYGIDFEQAKLLWEDERKVVLEACIEPELRYFLIGKIYDKYWTAFFTPRNDVIRLISVRRSRKKEISYYEKYH</sequence>
<dbReference type="InterPro" id="IPR007460">
    <property type="entry name" value="BrnT_toxin"/>
</dbReference>
<keyword evidence="8" id="KW-1185">Reference proteome</keyword>
<evidence type="ECO:0000313" key="1">
    <source>
        <dbReference type="EMBL" id="STY60826.1"/>
    </source>
</evidence>
<dbReference type="EMBL" id="VAJB01000003">
    <property type="protein sequence ID" value="TRB75901.1"/>
    <property type="molecule type" value="Genomic_DNA"/>
</dbReference>
<dbReference type="Pfam" id="PF04365">
    <property type="entry name" value="BrnT_toxin"/>
    <property type="match status" value="1"/>
</dbReference>
<dbReference type="Proteomes" id="UP000315164">
    <property type="component" value="Unassembled WGS sequence"/>
</dbReference>
<evidence type="ECO:0000313" key="4">
    <source>
        <dbReference type="EMBL" id="TRB75901.1"/>
    </source>
</evidence>
<dbReference type="KEGG" id="mhaq:WC39_09725"/>
<dbReference type="RefSeq" id="WP_006249269.1">
    <property type="nucleotide sequence ID" value="NZ_CP011098.1"/>
</dbReference>
<dbReference type="Proteomes" id="UP000318394">
    <property type="component" value="Unassembled WGS sequence"/>
</dbReference>
<evidence type="ECO:0000313" key="5">
    <source>
        <dbReference type="Proteomes" id="UP000254031"/>
    </source>
</evidence>
<organism evidence="4 7">
    <name type="scientific">Mannheimia haemolytica</name>
    <name type="common">Pasteurella haemolytica</name>
    <dbReference type="NCBI Taxonomy" id="75985"/>
    <lineage>
        <taxon>Bacteria</taxon>
        <taxon>Pseudomonadati</taxon>
        <taxon>Pseudomonadota</taxon>
        <taxon>Gammaproteobacteria</taxon>
        <taxon>Pasteurellales</taxon>
        <taxon>Pasteurellaceae</taxon>
        <taxon>Mannheimia</taxon>
    </lineage>
</organism>
<dbReference type="EMBL" id="VAJI01000003">
    <property type="protein sequence ID" value="TRB39572.1"/>
    <property type="molecule type" value="Genomic_DNA"/>
</dbReference>
<dbReference type="InterPro" id="IPR038573">
    <property type="entry name" value="BrnT_sf"/>
</dbReference>
<name>A0A249A107_MANHA</name>
<dbReference type="Proteomes" id="UP000254031">
    <property type="component" value="Unassembled WGS sequence"/>
</dbReference>
<dbReference type="STRING" id="75985.WC39_09725"/>
<evidence type="ECO:0000313" key="8">
    <source>
        <dbReference type="Proteomes" id="UP000318394"/>
    </source>
</evidence>
<dbReference type="OrthoDB" id="9802417at2"/>
<dbReference type="Proteomes" id="UP000254802">
    <property type="component" value="Unassembled WGS sequence"/>
</dbReference>
<dbReference type="EMBL" id="UGPL01000006">
    <property type="protein sequence ID" value="STY65590.1"/>
    <property type="molecule type" value="Genomic_DNA"/>
</dbReference>
<dbReference type="KEGG" id="mhay:VK67_09725"/>
<proteinExistence type="predicted"/>
<gene>
    <name evidence="4" type="ORF">FEA53_02815</name>
    <name evidence="3" type="ORF">FEB89_02815</name>
    <name evidence="1" type="ORF">NCTC10638_02032</name>
    <name evidence="2" type="ORF">NCTC9380_00858</name>
</gene>
<evidence type="ECO:0000313" key="7">
    <source>
        <dbReference type="Proteomes" id="UP000315164"/>
    </source>
</evidence>
<evidence type="ECO:0000313" key="6">
    <source>
        <dbReference type="Proteomes" id="UP000254802"/>
    </source>
</evidence>
<accession>A0A249A107</accession>
<reference evidence="7 8" key="2">
    <citation type="journal article" date="2019" name="Vet. Microbiol.">
        <title>Genetic characterization of susceptible and multi-drug resistant Mannheimia haemolytica isolated from high-risk stocker calves prior to and after antimicrobial metaphylaxis.</title>
        <authorList>
            <person name="Snyder E.R."/>
            <person name="Alvarez-Narvaez S."/>
            <person name="Credille B.C."/>
        </authorList>
    </citation>
    <scope>NUCLEOTIDE SEQUENCE [LARGE SCALE GENOMIC DNA]</scope>
    <source>
        <strain evidence="4 7">UGA-R5-128-1</strain>
        <strain evidence="3 8">UGA-R7-163-1</strain>
    </source>
</reference>
<evidence type="ECO:0000313" key="2">
    <source>
        <dbReference type="EMBL" id="STY65590.1"/>
    </source>
</evidence>
<reference evidence="5 6" key="1">
    <citation type="submission" date="2018-06" db="EMBL/GenBank/DDBJ databases">
        <authorList>
            <consortium name="Pathogen Informatics"/>
            <person name="Doyle S."/>
        </authorList>
    </citation>
    <scope>NUCLEOTIDE SEQUENCE [LARGE SCALE GENOMIC DNA]</scope>
    <source>
        <strain evidence="1 6">NCTC10638</strain>
        <strain evidence="2 5">NCTC9380</strain>
    </source>
</reference>
<dbReference type="EMBL" id="UGPN01000002">
    <property type="protein sequence ID" value="STY60826.1"/>
    <property type="molecule type" value="Genomic_DNA"/>
</dbReference>
<evidence type="ECO:0000313" key="3">
    <source>
        <dbReference type="EMBL" id="TRB39572.1"/>
    </source>
</evidence>
<dbReference type="AlphaFoldDB" id="A0A249A107"/>
<protein>
    <submittedName>
        <fullName evidence="4">BrnT family toxin</fullName>
    </submittedName>
    <submittedName>
        <fullName evidence="1">Protein of uncharacterized function (DUF497)</fullName>
    </submittedName>
</protein>